<organism evidence="2 3">
    <name type="scientific">Marinospirillum alkalitolerans</name>
    <dbReference type="NCBI Taxonomy" id="3123374"/>
    <lineage>
        <taxon>Bacteria</taxon>
        <taxon>Pseudomonadati</taxon>
        <taxon>Pseudomonadota</taxon>
        <taxon>Gammaproteobacteria</taxon>
        <taxon>Oceanospirillales</taxon>
        <taxon>Oceanospirillaceae</taxon>
        <taxon>Marinospirillum</taxon>
    </lineage>
</organism>
<keyword evidence="3" id="KW-1185">Reference proteome</keyword>
<name>A0ABW8PUA6_9GAMM</name>
<dbReference type="Proteomes" id="UP001621714">
    <property type="component" value="Unassembled WGS sequence"/>
</dbReference>
<gene>
    <name evidence="2" type="ORF">V6U78_00370</name>
</gene>
<keyword evidence="1" id="KW-0472">Membrane</keyword>
<keyword evidence="1" id="KW-0812">Transmembrane</keyword>
<keyword evidence="1" id="KW-1133">Transmembrane helix</keyword>
<protein>
    <recommendedName>
        <fullName evidence="4">Amino acid permease</fullName>
    </recommendedName>
</protein>
<dbReference type="RefSeq" id="WP_405335895.1">
    <property type="nucleotide sequence ID" value="NZ_JBANFI010000001.1"/>
</dbReference>
<evidence type="ECO:0000313" key="2">
    <source>
        <dbReference type="EMBL" id="MFK7159489.1"/>
    </source>
</evidence>
<sequence length="111" mass="12713">MTLIGTLTVVWYSVLPWLWLLAILAVILLVPQIVARMQGYGFKKTGGMGSRFLPPLFFLLALFFVPWHTDSSIAYVNTWVDWLNLIGASLAIGVYSWLVFHPICYLRNRPR</sequence>
<evidence type="ECO:0000313" key="3">
    <source>
        <dbReference type="Proteomes" id="UP001621714"/>
    </source>
</evidence>
<comment type="caution">
    <text evidence="2">The sequence shown here is derived from an EMBL/GenBank/DDBJ whole genome shotgun (WGS) entry which is preliminary data.</text>
</comment>
<dbReference type="EMBL" id="JBANFI010000001">
    <property type="protein sequence ID" value="MFK7159489.1"/>
    <property type="molecule type" value="Genomic_DNA"/>
</dbReference>
<feature type="transmembrane region" description="Helical" evidence="1">
    <location>
        <begin position="82"/>
        <end position="106"/>
    </location>
</feature>
<evidence type="ECO:0000256" key="1">
    <source>
        <dbReference type="SAM" id="Phobius"/>
    </source>
</evidence>
<feature type="transmembrane region" description="Helical" evidence="1">
    <location>
        <begin position="17"/>
        <end position="35"/>
    </location>
</feature>
<reference evidence="2 3" key="1">
    <citation type="submission" date="2024-02" db="EMBL/GenBank/DDBJ databases">
        <title>Marinospirillum sp. MEB 164 isolated from Lonar lake sediment.</title>
        <authorList>
            <person name="Joshi A."/>
            <person name="Thite S."/>
        </authorList>
    </citation>
    <scope>NUCLEOTIDE SEQUENCE [LARGE SCALE GENOMIC DNA]</scope>
    <source>
        <strain evidence="2 3">MEB164</strain>
    </source>
</reference>
<evidence type="ECO:0008006" key="4">
    <source>
        <dbReference type="Google" id="ProtNLM"/>
    </source>
</evidence>
<proteinExistence type="predicted"/>
<feature type="transmembrane region" description="Helical" evidence="1">
    <location>
        <begin position="56"/>
        <end position="76"/>
    </location>
</feature>
<accession>A0ABW8PUA6</accession>